<evidence type="ECO:0000313" key="2">
    <source>
        <dbReference type="Proteomes" id="UP000000268"/>
    </source>
</evidence>
<keyword evidence="1" id="KW-0614">Plasmid</keyword>
<dbReference type="EMBL" id="CP000842">
    <property type="protein sequence ID" value="ABW32881.1"/>
    <property type="molecule type" value="Genomic_DNA"/>
</dbReference>
<dbReference type="HOGENOM" id="CLU_3283168_0_0_3"/>
<gene>
    <name evidence="1" type="ordered locus">AM1_E0112</name>
</gene>
<dbReference type="AlphaFoldDB" id="A8ZPE5"/>
<proteinExistence type="predicted"/>
<dbReference type="Proteomes" id="UP000000268">
    <property type="component" value="Plasmid pREB5"/>
</dbReference>
<accession>A8ZPE5</accession>
<reference evidence="1 2" key="1">
    <citation type="journal article" date="2008" name="Proc. Natl. Acad. Sci. U.S.A.">
        <title>Niche adaptation and genome expansion in the chlorophyll d-producing cyanobacterium Acaryochloris marina.</title>
        <authorList>
            <person name="Swingley W.D."/>
            <person name="Chen M."/>
            <person name="Cheung P.C."/>
            <person name="Conrad A.L."/>
            <person name="Dejesa L.C."/>
            <person name="Hao J."/>
            <person name="Honchak B.M."/>
            <person name="Karbach L.E."/>
            <person name="Kurdoglu A."/>
            <person name="Lahiri S."/>
            <person name="Mastrian S.D."/>
            <person name="Miyashita H."/>
            <person name="Page L."/>
            <person name="Ramakrishna P."/>
            <person name="Satoh S."/>
            <person name="Sattley W.M."/>
            <person name="Shimada Y."/>
            <person name="Taylor H.L."/>
            <person name="Tomo T."/>
            <person name="Tsuchiya T."/>
            <person name="Wang Z.T."/>
            <person name="Raymond J."/>
            <person name="Mimuro M."/>
            <person name="Blankenship R.E."/>
            <person name="Touchman J.W."/>
        </authorList>
    </citation>
    <scope>NUCLEOTIDE SEQUENCE [LARGE SCALE GENOMIC DNA]</scope>
    <source>
        <strain evidence="2">MBIC 11017</strain>
        <plasmid evidence="2">Plasmid pREB5</plasmid>
    </source>
</reference>
<organism evidence="1 2">
    <name type="scientific">Acaryochloris marina (strain MBIC 11017)</name>
    <dbReference type="NCBI Taxonomy" id="329726"/>
    <lineage>
        <taxon>Bacteria</taxon>
        <taxon>Bacillati</taxon>
        <taxon>Cyanobacteriota</taxon>
        <taxon>Cyanophyceae</taxon>
        <taxon>Acaryochloridales</taxon>
        <taxon>Acaryochloridaceae</taxon>
        <taxon>Acaryochloris</taxon>
    </lineage>
</organism>
<geneLocation type="plasmid" evidence="1 2">
    <name>pREB5</name>
</geneLocation>
<evidence type="ECO:0000313" key="1">
    <source>
        <dbReference type="EMBL" id="ABW32881.1"/>
    </source>
</evidence>
<dbReference type="KEGG" id="amr:AM1_E0112"/>
<protein>
    <submittedName>
        <fullName evidence="1">Uncharacterized protein</fullName>
    </submittedName>
</protein>
<name>A8ZPE5_ACAM1</name>
<sequence>MGFKVHGETRPKFLFNNGFGIQDPLRISMLNADLNLLIDR</sequence>
<keyword evidence="2" id="KW-1185">Reference proteome</keyword>